<feature type="region of interest" description="Disordered" evidence="7">
    <location>
        <begin position="370"/>
        <end position="403"/>
    </location>
</feature>
<dbReference type="EnsemblMetazoa" id="GBRI031439-RA">
    <property type="protein sequence ID" value="GBRI031439-PA"/>
    <property type="gene ID" value="GBRI031439"/>
</dbReference>
<evidence type="ECO:0000259" key="9">
    <source>
        <dbReference type="Pfam" id="PF03188"/>
    </source>
</evidence>
<evidence type="ECO:0000256" key="2">
    <source>
        <dbReference type="ARBA" id="ARBA00022448"/>
    </source>
</evidence>
<evidence type="ECO:0000256" key="3">
    <source>
        <dbReference type="ARBA" id="ARBA00022692"/>
    </source>
</evidence>
<feature type="compositionally biased region" description="Basic and acidic residues" evidence="7">
    <location>
        <begin position="371"/>
        <end position="403"/>
    </location>
</feature>
<evidence type="ECO:0000256" key="8">
    <source>
        <dbReference type="SAM" id="Phobius"/>
    </source>
</evidence>
<proteinExistence type="predicted"/>
<evidence type="ECO:0000256" key="1">
    <source>
        <dbReference type="ARBA" id="ARBA00004370"/>
    </source>
</evidence>
<feature type="compositionally biased region" description="Polar residues" evidence="7">
    <location>
        <begin position="493"/>
        <end position="504"/>
    </location>
</feature>
<keyword evidence="5 8" id="KW-1133">Transmembrane helix</keyword>
<sequence>MKLKITTIIAVILLIPYLILGGFLVYFLYDVDNCSPSWYYNAEMDDLKIDDALLAIINSHYKNVTVIPDPKVQERDNFQPELVQPLLNEEPEPPDETEILSDWLDIQVLQPQSHLTTRRPWKAYKPPEILPPDLDSDLVEENVAEATNKPESFVDFENDQNFEEIDQNLDEISKISRSEKRGKRRRKEHKRHGNNEKDKDHRTGKGSRSKKSRKRHKTDNTTTTEFDEPLPIPLRFSNNNYCLTPYHGMLCMVGTILMGLNLPREPGLFEAINTVAAAVTEKPRNILGTAKVLGDMIELPKEYLTEGNESPAAPPGRPGKPEAVPEGIRAGARTRTGRRSNRKRTDNFNLNQDTIANELDEEGASLRKARKVVEPKTRSYMKDSEDKKEATDKYEQKRETNNTTEDNKKIKIYTTTQRDDSDIDIKKFEFEKKSVKNDNDEQRDRRKLTERHEGISFDQKIIENQEKISSDKGITKERAEMSSEKNVSENQKRISSGTSVTENITSKEDPDPIKQKREMNLQTEAVREENEEDIDEDIDEYEDEDEDENENENEDDENENDDEDYDYDNATPEYTTEKNDNSIIEFDYQNGTEGDDDAVEIEKVFTTIEKGFEMLPQPQAITGFDYQNRTEGDDTVEIEKALITIEKGFEMLPQPQAVTEFDIRFCNNPMHGILCVFSTIFIGFIIIISISLWISKDSGYSTPRSFLDLHVYGGWAIFVLLCLQLIVGIAVYICCCKKGNMRQFIAPFHDIIGIFIFICLVGACLSGKRGLRNDYVHFNMILYYVLTYIAYVIILYILLSPYYEWALVGPL</sequence>
<dbReference type="Pfam" id="PF03188">
    <property type="entry name" value="Cytochrom_B561"/>
    <property type="match status" value="1"/>
</dbReference>
<feature type="transmembrane region" description="Helical" evidence="8">
    <location>
        <begin position="714"/>
        <end position="735"/>
    </location>
</feature>
<evidence type="ECO:0000256" key="5">
    <source>
        <dbReference type="ARBA" id="ARBA00022989"/>
    </source>
</evidence>
<evidence type="ECO:0000256" key="6">
    <source>
        <dbReference type="ARBA" id="ARBA00023136"/>
    </source>
</evidence>
<feature type="compositionally biased region" description="Basic and acidic residues" evidence="7">
    <location>
        <begin position="505"/>
        <end position="519"/>
    </location>
</feature>
<feature type="compositionally biased region" description="Basic and acidic residues" evidence="7">
    <location>
        <begin position="450"/>
        <end position="492"/>
    </location>
</feature>
<dbReference type="InterPro" id="IPR006593">
    <property type="entry name" value="Cyt_b561/ferric_Rdtase_TM"/>
</dbReference>
<feature type="compositionally biased region" description="Basic residues" evidence="7">
    <location>
        <begin position="180"/>
        <end position="192"/>
    </location>
</feature>
<feature type="region of interest" description="Disordered" evidence="7">
    <location>
        <begin position="149"/>
        <end position="226"/>
    </location>
</feature>
<evidence type="ECO:0000256" key="4">
    <source>
        <dbReference type="ARBA" id="ARBA00022982"/>
    </source>
</evidence>
<feature type="transmembrane region" description="Helical" evidence="8">
    <location>
        <begin position="7"/>
        <end position="29"/>
    </location>
</feature>
<dbReference type="STRING" id="37001.A0A1A9WTJ4"/>
<dbReference type="GO" id="GO:0016020">
    <property type="term" value="C:membrane"/>
    <property type="evidence" value="ECO:0007669"/>
    <property type="project" value="UniProtKB-SubCell"/>
</dbReference>
<keyword evidence="4" id="KW-0249">Electron transport</keyword>
<name>A0A1A9WTJ4_9MUSC</name>
<keyword evidence="11" id="KW-1185">Reference proteome</keyword>
<dbReference type="Proteomes" id="UP000091820">
    <property type="component" value="Unassembled WGS sequence"/>
</dbReference>
<feature type="region of interest" description="Disordered" evidence="7">
    <location>
        <begin position="417"/>
        <end position="582"/>
    </location>
</feature>
<feature type="compositionally biased region" description="Acidic residues" evidence="7">
    <location>
        <begin position="529"/>
        <end position="567"/>
    </location>
</feature>
<feature type="transmembrane region" description="Helical" evidence="8">
    <location>
        <begin position="673"/>
        <end position="694"/>
    </location>
</feature>
<dbReference type="Gene3D" id="1.20.120.1770">
    <property type="match status" value="1"/>
</dbReference>
<evidence type="ECO:0000256" key="7">
    <source>
        <dbReference type="SAM" id="MobiDB-lite"/>
    </source>
</evidence>
<organism evidence="10 11">
    <name type="scientific">Glossina brevipalpis</name>
    <dbReference type="NCBI Taxonomy" id="37001"/>
    <lineage>
        <taxon>Eukaryota</taxon>
        <taxon>Metazoa</taxon>
        <taxon>Ecdysozoa</taxon>
        <taxon>Arthropoda</taxon>
        <taxon>Hexapoda</taxon>
        <taxon>Insecta</taxon>
        <taxon>Pterygota</taxon>
        <taxon>Neoptera</taxon>
        <taxon>Endopterygota</taxon>
        <taxon>Diptera</taxon>
        <taxon>Brachycera</taxon>
        <taxon>Muscomorpha</taxon>
        <taxon>Hippoboscoidea</taxon>
        <taxon>Glossinidae</taxon>
        <taxon>Glossina</taxon>
    </lineage>
</organism>
<feature type="compositionally biased region" description="Basic and acidic residues" evidence="7">
    <location>
        <begin position="417"/>
        <end position="444"/>
    </location>
</feature>
<feature type="compositionally biased region" description="Acidic residues" evidence="7">
    <location>
        <begin position="154"/>
        <end position="169"/>
    </location>
</feature>
<comment type="subcellular location">
    <subcellularLocation>
        <location evidence="1">Membrane</location>
    </subcellularLocation>
</comment>
<feature type="region of interest" description="Disordered" evidence="7">
    <location>
        <begin position="306"/>
        <end position="354"/>
    </location>
</feature>
<feature type="compositionally biased region" description="Basic residues" evidence="7">
    <location>
        <begin position="204"/>
        <end position="217"/>
    </location>
</feature>
<feature type="transmembrane region" description="Helical" evidence="8">
    <location>
        <begin position="747"/>
        <end position="768"/>
    </location>
</feature>
<feature type="domain" description="Cytochrome b561" evidence="9">
    <location>
        <begin position="680"/>
        <end position="767"/>
    </location>
</feature>
<reference evidence="10" key="2">
    <citation type="submission" date="2020-05" db="UniProtKB">
        <authorList>
            <consortium name="EnsemblMetazoa"/>
        </authorList>
    </citation>
    <scope>IDENTIFICATION</scope>
    <source>
        <strain evidence="10">IAEA</strain>
    </source>
</reference>
<reference evidence="11" key="1">
    <citation type="submission" date="2014-03" db="EMBL/GenBank/DDBJ databases">
        <authorList>
            <person name="Aksoy S."/>
            <person name="Warren W."/>
            <person name="Wilson R.K."/>
        </authorList>
    </citation>
    <scope>NUCLEOTIDE SEQUENCE [LARGE SCALE GENOMIC DNA]</scope>
    <source>
        <strain evidence="11">IAEA</strain>
    </source>
</reference>
<dbReference type="AlphaFoldDB" id="A0A1A9WTJ4"/>
<keyword evidence="3 8" id="KW-0812">Transmembrane</keyword>
<evidence type="ECO:0000313" key="10">
    <source>
        <dbReference type="EnsemblMetazoa" id="GBRI031439-PA"/>
    </source>
</evidence>
<keyword evidence="2" id="KW-0813">Transport</keyword>
<dbReference type="VEuPathDB" id="VectorBase:GBRI031439"/>
<accession>A0A1A9WTJ4</accession>
<feature type="transmembrane region" description="Helical" evidence="8">
    <location>
        <begin position="780"/>
        <end position="799"/>
    </location>
</feature>
<protein>
    <recommendedName>
        <fullName evidence="9">Cytochrome b561 domain-containing protein</fullName>
    </recommendedName>
</protein>
<feature type="compositionally biased region" description="Basic and acidic residues" evidence="7">
    <location>
        <begin position="193"/>
        <end position="203"/>
    </location>
</feature>
<keyword evidence="6 8" id="KW-0472">Membrane</keyword>
<evidence type="ECO:0000313" key="11">
    <source>
        <dbReference type="Proteomes" id="UP000091820"/>
    </source>
</evidence>